<dbReference type="Proteomes" id="UP000036893">
    <property type="component" value="Unassembled WGS sequence"/>
</dbReference>
<dbReference type="PANTHER" id="PTHR44329:SF214">
    <property type="entry name" value="PROTEIN KINASE DOMAIN-CONTAINING PROTEIN"/>
    <property type="match status" value="1"/>
</dbReference>
<dbReference type="InterPro" id="IPR051681">
    <property type="entry name" value="Ser/Thr_Kinases-Pseudokinases"/>
</dbReference>
<reference evidence="2 5" key="2">
    <citation type="submission" date="2020-01" db="EMBL/GenBank/DDBJ databases">
        <title>Draft genome sequence of Aspergillus udagawae IFM 46972.</title>
        <authorList>
            <person name="Takahashi H."/>
            <person name="Yaguchi T."/>
        </authorList>
    </citation>
    <scope>NUCLEOTIDE SEQUENCE [LARGE SCALE GENOMIC DNA]</scope>
    <source>
        <strain evidence="2 5">IFM 46972</strain>
    </source>
</reference>
<dbReference type="GeneID" id="66997454"/>
<evidence type="ECO:0000313" key="3">
    <source>
        <dbReference type="EMBL" id="GIC93489.1"/>
    </source>
</evidence>
<keyword evidence="2" id="KW-0675">Receptor</keyword>
<organism evidence="3 4">
    <name type="scientific">Aspergillus udagawae</name>
    <dbReference type="NCBI Taxonomy" id="91492"/>
    <lineage>
        <taxon>Eukaryota</taxon>
        <taxon>Fungi</taxon>
        <taxon>Dikarya</taxon>
        <taxon>Ascomycota</taxon>
        <taxon>Pezizomycotina</taxon>
        <taxon>Eurotiomycetes</taxon>
        <taxon>Eurotiomycetidae</taxon>
        <taxon>Eurotiales</taxon>
        <taxon>Aspergillaceae</taxon>
        <taxon>Aspergillus</taxon>
        <taxon>Aspergillus subgen. Fumigati</taxon>
    </lineage>
</organism>
<sequence length="608" mass="68028">MPAELVLAGLETAKSGAEILVYIIKTVQHVRRLKKECGKVGELAQLLQSILDSNQEALKSLSTEEKLRAHLRDVATFVTNCTKDYSLLGRAWEVMWDKKLPKLLAGMKDWILYFLMDAMSRGITMQEKVVDGQERILSRLTVVDNIDSHLSSLDDGLKGQGEAFSAIMDEKLKILSQTTATWRVDFQSNDARLKVSQDVSGDLAGTLNGQKVVCYPISSNQRDSRVGPRHVTLYSKLSANTSVHPFYGLADKNGQLYAVMQDLRTAKSLGSCLKDDQFSGIKDRLRIAYDIAQTVAYLHSVEILVRSLSDQNVILTPENNEWKPVLMRLDQARLFLEDTSSAEVDIRYEAPEYRLSRRHSPETDTWSFGVLLWEWVKQEYPFGLSDPVLIDAADRHAEPADGGGSTNPQADLIHRALNKHDVPWLREDTSRASPVLSLIRSCCHPTPAVRLSMAFVARSLWLLLSGDGVLITIPEQDCEETKSRVHDVLNRAENKDGDEHQTTRVQMQDAEIIRSLADGGDPVASALLGAAIWRDLIDCNVDEDGDFISLKSTDISLERRAGLALPYLEFAAKGGVRSTLKDIANIHLALGRIYKALRDNTKEWYKER</sequence>
<name>A0A8E0QY77_9EURO</name>
<dbReference type="GO" id="GO:0004674">
    <property type="term" value="F:protein serine/threonine kinase activity"/>
    <property type="evidence" value="ECO:0007669"/>
    <property type="project" value="TreeGrafter"/>
</dbReference>
<dbReference type="PANTHER" id="PTHR44329">
    <property type="entry name" value="SERINE/THREONINE-PROTEIN KINASE TNNI3K-RELATED"/>
    <property type="match status" value="1"/>
</dbReference>
<dbReference type="SUPFAM" id="SSF56112">
    <property type="entry name" value="Protein kinase-like (PK-like)"/>
    <property type="match status" value="1"/>
</dbReference>
<feature type="domain" description="Protein kinase" evidence="1">
    <location>
        <begin position="189"/>
        <end position="462"/>
    </location>
</feature>
<dbReference type="InterPro" id="IPR000719">
    <property type="entry name" value="Prot_kinase_dom"/>
</dbReference>
<comment type="caution">
    <text evidence="3">The sequence shown here is derived from an EMBL/GenBank/DDBJ whole genome shotgun (WGS) entry which is preliminary data.</text>
</comment>
<accession>A0A8E0QY77</accession>
<dbReference type="EMBL" id="BBXM02000008">
    <property type="protein sequence ID" value="GIC93489.1"/>
    <property type="molecule type" value="Genomic_DNA"/>
</dbReference>
<evidence type="ECO:0000313" key="2">
    <source>
        <dbReference type="EMBL" id="GFF43452.1"/>
    </source>
</evidence>
<dbReference type="EMBL" id="BLKC01000053">
    <property type="protein sequence ID" value="GFF43452.1"/>
    <property type="molecule type" value="Genomic_DNA"/>
</dbReference>
<dbReference type="PROSITE" id="PS50011">
    <property type="entry name" value="PROTEIN_KINASE_DOM"/>
    <property type="match status" value="1"/>
</dbReference>
<proteinExistence type="predicted"/>
<dbReference type="Gene3D" id="1.10.510.10">
    <property type="entry name" value="Transferase(Phosphotransferase) domain 1"/>
    <property type="match status" value="1"/>
</dbReference>
<dbReference type="Pfam" id="PF00069">
    <property type="entry name" value="Pkinase"/>
    <property type="match status" value="1"/>
</dbReference>
<protein>
    <submittedName>
        <fullName evidence="2">Isoform 4 of fibroblast growth factor receptor 1-A</fullName>
    </submittedName>
</protein>
<gene>
    <name evidence="3" type="ORF">Aud_009977</name>
    <name evidence="2" type="ORF">IFM46972_07217</name>
</gene>
<evidence type="ECO:0000259" key="1">
    <source>
        <dbReference type="PROSITE" id="PS50011"/>
    </source>
</evidence>
<dbReference type="InterPro" id="IPR011009">
    <property type="entry name" value="Kinase-like_dom_sf"/>
</dbReference>
<reference evidence="3" key="1">
    <citation type="journal article" date="2015" name="Genome Announc.">
        <title>Draft Genome Sequence of the Pathogenic Filamentous Fungus Aspergillus udagawae Strain IFM 46973T.</title>
        <authorList>
            <person name="Kusuya Y."/>
            <person name="Takahashi-Nakaguchi A."/>
            <person name="Takahashi H."/>
            <person name="Yaguchi T."/>
        </authorList>
    </citation>
    <scope>NUCLEOTIDE SEQUENCE</scope>
    <source>
        <strain evidence="3">IFM 46973</strain>
    </source>
</reference>
<dbReference type="RefSeq" id="XP_043150755.1">
    <property type="nucleotide sequence ID" value="XM_043294820.1"/>
</dbReference>
<dbReference type="GO" id="GO:0005524">
    <property type="term" value="F:ATP binding"/>
    <property type="evidence" value="ECO:0007669"/>
    <property type="project" value="InterPro"/>
</dbReference>
<dbReference type="AlphaFoldDB" id="A0A8E0QY77"/>
<evidence type="ECO:0000313" key="4">
    <source>
        <dbReference type="Proteomes" id="UP000036893"/>
    </source>
</evidence>
<evidence type="ECO:0000313" key="5">
    <source>
        <dbReference type="Proteomes" id="UP000465221"/>
    </source>
</evidence>
<dbReference type="Proteomes" id="UP000465221">
    <property type="component" value="Unassembled WGS sequence"/>
</dbReference>
<reference evidence="3" key="3">
    <citation type="submission" date="2021-01" db="EMBL/GenBank/DDBJ databases">
        <title>Pan-genome distribution and transcriptional activeness of fungal secondary metabolism genes in Aspergillus section Fumigati.</title>
        <authorList>
            <person name="Takahashi H."/>
            <person name="Umemura M."/>
            <person name="Ninomiya A."/>
            <person name="Kusuya Y."/>
            <person name="Urayama S."/>
            <person name="Shimizu M."/>
            <person name="Watanabe A."/>
            <person name="Kamei K."/>
            <person name="Yaguchi T."/>
            <person name="Hagiwara D."/>
        </authorList>
    </citation>
    <scope>NUCLEOTIDE SEQUENCE</scope>
    <source>
        <strain evidence="3">IFM 46973</strain>
    </source>
</reference>